<protein>
    <submittedName>
        <fullName evidence="2">Uncharacterized protein</fullName>
    </submittedName>
</protein>
<organism evidence="2 3">
    <name type="scientific">Pseudoxanthomonas winnipegensis</name>
    <dbReference type="NCBI Taxonomy" id="2480810"/>
    <lineage>
        <taxon>Bacteria</taxon>
        <taxon>Pseudomonadati</taxon>
        <taxon>Pseudomonadota</taxon>
        <taxon>Gammaproteobacteria</taxon>
        <taxon>Lysobacterales</taxon>
        <taxon>Lysobacteraceae</taxon>
        <taxon>Pseudoxanthomonas</taxon>
    </lineage>
</organism>
<proteinExistence type="predicted"/>
<evidence type="ECO:0000313" key="2">
    <source>
        <dbReference type="EMBL" id="TAA20652.1"/>
    </source>
</evidence>
<evidence type="ECO:0000256" key="1">
    <source>
        <dbReference type="SAM" id="MobiDB-lite"/>
    </source>
</evidence>
<keyword evidence="3" id="KW-1185">Reference proteome</keyword>
<dbReference type="Proteomes" id="UP000293089">
    <property type="component" value="Unassembled WGS sequence"/>
</dbReference>
<feature type="region of interest" description="Disordered" evidence="1">
    <location>
        <begin position="61"/>
        <end position="80"/>
    </location>
</feature>
<accession>A0ABY1WFF3</accession>
<name>A0ABY1WFF3_9GAMM</name>
<sequence length="80" mass="8596">MNGLVLSGVPGIVLSGVSHSCYQACEIAGKPMLARVSACSNFPNLKTLTFGKNAPFRWTTEKRHAAQPRKPGFPTRRAAP</sequence>
<reference evidence="2 3" key="1">
    <citation type="submission" date="2019-02" db="EMBL/GenBank/DDBJ databases">
        <title>WGS of Pseudoxanthomonas species novum from clinical isolates.</title>
        <authorList>
            <person name="Bernier A.-M."/>
            <person name="Bernard K."/>
            <person name="Vachon A."/>
        </authorList>
    </citation>
    <scope>NUCLEOTIDE SEQUENCE [LARGE SCALE GENOMIC DNA]</scope>
    <source>
        <strain evidence="3">NML 170316</strain>
    </source>
</reference>
<evidence type="ECO:0000313" key="3">
    <source>
        <dbReference type="Proteomes" id="UP000293089"/>
    </source>
</evidence>
<gene>
    <name evidence="2" type="ORF">EA658_06800</name>
</gene>
<comment type="caution">
    <text evidence="2">The sequence shown here is derived from an EMBL/GenBank/DDBJ whole genome shotgun (WGS) entry which is preliminary data.</text>
</comment>
<dbReference type="EMBL" id="SHME01000002">
    <property type="protein sequence ID" value="TAA20652.1"/>
    <property type="molecule type" value="Genomic_DNA"/>
</dbReference>